<accession>A0AAF3EAD9</accession>
<evidence type="ECO:0000256" key="2">
    <source>
        <dbReference type="ARBA" id="ARBA00029688"/>
    </source>
</evidence>
<dbReference type="AlphaFoldDB" id="A0AAF3EAD9"/>
<dbReference type="GO" id="GO:0033328">
    <property type="term" value="F:peroxisome membrane targeting sequence binding"/>
    <property type="evidence" value="ECO:0007669"/>
    <property type="project" value="TreeGrafter"/>
</dbReference>
<name>A0AAF3EAD9_9BILA</name>
<dbReference type="PANTHER" id="PTHR12774">
    <property type="entry name" value="PEROXISOMAL BIOGENESIS FACTOR 19"/>
    <property type="match status" value="1"/>
</dbReference>
<dbReference type="InterPro" id="IPR006708">
    <property type="entry name" value="Pex19"/>
</dbReference>
<evidence type="ECO:0000313" key="5">
    <source>
        <dbReference type="WBParaSite" id="MBELARI_LOCUS10895"/>
    </source>
</evidence>
<feature type="region of interest" description="Disordered" evidence="3">
    <location>
        <begin position="1"/>
        <end position="52"/>
    </location>
</feature>
<feature type="region of interest" description="Disordered" evidence="3">
    <location>
        <begin position="192"/>
        <end position="220"/>
    </location>
</feature>
<dbReference type="Proteomes" id="UP000887575">
    <property type="component" value="Unassembled WGS sequence"/>
</dbReference>
<dbReference type="WBParaSite" id="MBELARI_LOCUS10895">
    <property type="protein sequence ID" value="MBELARI_LOCUS10895"/>
    <property type="gene ID" value="MBELARI_LOCUS10895"/>
</dbReference>
<dbReference type="PANTHER" id="PTHR12774:SF2">
    <property type="entry name" value="PEROXISOMAL BIOGENESIS FACTOR 19"/>
    <property type="match status" value="1"/>
</dbReference>
<dbReference type="Pfam" id="PF04614">
    <property type="entry name" value="Pex19"/>
    <property type="match status" value="1"/>
</dbReference>
<dbReference type="GO" id="GO:0005778">
    <property type="term" value="C:peroxisomal membrane"/>
    <property type="evidence" value="ECO:0007669"/>
    <property type="project" value="TreeGrafter"/>
</dbReference>
<evidence type="ECO:0000313" key="4">
    <source>
        <dbReference type="Proteomes" id="UP000887575"/>
    </source>
</evidence>
<feature type="compositionally biased region" description="Basic and acidic residues" evidence="3">
    <location>
        <begin position="41"/>
        <end position="52"/>
    </location>
</feature>
<dbReference type="GO" id="GO:0045046">
    <property type="term" value="P:protein import into peroxisome membrane"/>
    <property type="evidence" value="ECO:0007669"/>
    <property type="project" value="TreeGrafter"/>
</dbReference>
<evidence type="ECO:0000256" key="3">
    <source>
        <dbReference type="SAM" id="MobiDB-lite"/>
    </source>
</evidence>
<dbReference type="InterPro" id="IPR038322">
    <property type="entry name" value="Pex19_C_sf"/>
</dbReference>
<proteinExistence type="inferred from homology"/>
<keyword evidence="4" id="KW-1185">Reference proteome</keyword>
<dbReference type="Gene3D" id="1.20.120.900">
    <property type="entry name" value="Pex19, mPTS binding domain"/>
    <property type="match status" value="1"/>
</dbReference>
<reference evidence="5" key="1">
    <citation type="submission" date="2024-02" db="UniProtKB">
        <authorList>
            <consortium name="WormBaseParasite"/>
        </authorList>
    </citation>
    <scope>IDENTIFICATION</scope>
</reference>
<protein>
    <recommendedName>
        <fullName evidence="2">Peroxin-19</fullName>
    </recommendedName>
</protein>
<organism evidence="4 5">
    <name type="scientific">Mesorhabditis belari</name>
    <dbReference type="NCBI Taxonomy" id="2138241"/>
    <lineage>
        <taxon>Eukaryota</taxon>
        <taxon>Metazoa</taxon>
        <taxon>Ecdysozoa</taxon>
        <taxon>Nematoda</taxon>
        <taxon>Chromadorea</taxon>
        <taxon>Rhabditida</taxon>
        <taxon>Rhabditina</taxon>
        <taxon>Rhabditomorpha</taxon>
        <taxon>Rhabditoidea</taxon>
        <taxon>Rhabditidae</taxon>
        <taxon>Mesorhabditinae</taxon>
        <taxon>Mesorhabditis</taxon>
    </lineage>
</organism>
<sequence>MSEEKQTNDHQNDKELADLLDSSLKDFGKTRTTDDELDEMMASHDQEAAKRAASDFQMMLQQMMSVQEEAMKAQGEGEVDGASQEMPEDARMFFNAMEQLIERSGAVANAQNTQEMVEGLEALRGPDSELEPFMAMLMQTLASKEVMYPSLKEIFDAYPKYFEEHSAEIDAPTKERYEKQREILGRICEEFEKEPNSSGADEAEAADKPDQPAHTDEHIEGEKGFEEIGKLLIELQALGYPPKELVGTLPPGWATDDTGMPKVEDMNQAAGACNLM</sequence>
<evidence type="ECO:0000256" key="1">
    <source>
        <dbReference type="ARBA" id="ARBA00006326"/>
    </source>
</evidence>
<feature type="compositionally biased region" description="Basic and acidic residues" evidence="3">
    <location>
        <begin position="205"/>
        <end position="220"/>
    </location>
</feature>
<feature type="compositionally biased region" description="Basic and acidic residues" evidence="3">
    <location>
        <begin position="1"/>
        <end position="34"/>
    </location>
</feature>
<comment type="similarity">
    <text evidence="1">Belongs to the peroxin-19 family.</text>
</comment>